<accession>A0A0P6EB70</accession>
<protein>
    <submittedName>
        <fullName evidence="1">Uncharacterized protein</fullName>
    </submittedName>
</protein>
<name>A0A0P6EB70_9CRUS</name>
<proteinExistence type="predicted"/>
<sequence length="88" mass="10176">MPRFFVINTNYACRLCLFALSHFSGDSLFDHLRPHMTSSRYANSFITPLAREPMASEPTPILIPFPILEIFIFWLAAILSLFLFSTYK</sequence>
<evidence type="ECO:0000313" key="1">
    <source>
        <dbReference type="EMBL" id="JAN29414.1"/>
    </source>
</evidence>
<dbReference type="EMBL" id="GDIQ01065323">
    <property type="protein sequence ID" value="JAN29414.1"/>
    <property type="molecule type" value="Transcribed_RNA"/>
</dbReference>
<dbReference type="AlphaFoldDB" id="A0A0P6EB70"/>
<reference evidence="1" key="1">
    <citation type="submission" date="2015-10" db="EMBL/GenBank/DDBJ databases">
        <title>EvidentialGene: Evidence-directed Construction of Complete mRNA Transcriptomes without Genomes.</title>
        <authorList>
            <person name="Gilbert D.G."/>
        </authorList>
    </citation>
    <scope>NUCLEOTIDE SEQUENCE</scope>
</reference>
<organism evidence="1">
    <name type="scientific">Daphnia magna</name>
    <dbReference type="NCBI Taxonomy" id="35525"/>
    <lineage>
        <taxon>Eukaryota</taxon>
        <taxon>Metazoa</taxon>
        <taxon>Ecdysozoa</taxon>
        <taxon>Arthropoda</taxon>
        <taxon>Crustacea</taxon>
        <taxon>Branchiopoda</taxon>
        <taxon>Diplostraca</taxon>
        <taxon>Cladocera</taxon>
        <taxon>Anomopoda</taxon>
        <taxon>Daphniidae</taxon>
        <taxon>Daphnia</taxon>
    </lineage>
</organism>